<keyword evidence="3" id="KW-1185">Reference proteome</keyword>
<feature type="region of interest" description="Disordered" evidence="1">
    <location>
        <begin position="39"/>
        <end position="60"/>
    </location>
</feature>
<evidence type="ECO:0000313" key="2">
    <source>
        <dbReference type="EMBL" id="GJM62942.1"/>
    </source>
</evidence>
<accession>A0AAN4W271</accession>
<dbReference type="EMBL" id="BQKE01000002">
    <property type="protein sequence ID" value="GJM62942.1"/>
    <property type="molecule type" value="Genomic_DNA"/>
</dbReference>
<protein>
    <submittedName>
        <fullName evidence="2">Uncharacterized protein</fullName>
    </submittedName>
</protein>
<name>A0AAN4W271_9BACT</name>
<gene>
    <name evidence="2" type="ORF">PEDI_34940</name>
</gene>
<dbReference type="Proteomes" id="UP001310022">
    <property type="component" value="Unassembled WGS sequence"/>
</dbReference>
<proteinExistence type="predicted"/>
<reference evidence="2 3" key="1">
    <citation type="submission" date="2021-12" db="EMBL/GenBank/DDBJ databases">
        <title>Genome sequencing of bacteria with rrn-lacking chromosome and rrn-plasmid.</title>
        <authorList>
            <person name="Anda M."/>
            <person name="Iwasaki W."/>
        </authorList>
    </citation>
    <scope>NUCLEOTIDE SEQUENCE [LARGE SCALE GENOMIC DNA]</scope>
    <source>
        <strain evidence="2 3">NBRC 15940</strain>
    </source>
</reference>
<comment type="caution">
    <text evidence="2">The sequence shown here is derived from an EMBL/GenBank/DDBJ whole genome shotgun (WGS) entry which is preliminary data.</text>
</comment>
<evidence type="ECO:0000313" key="3">
    <source>
        <dbReference type="Proteomes" id="UP001310022"/>
    </source>
</evidence>
<sequence length="60" mass="6761">MLKSSFSCKAEKDEGIVSYFGFFPTKQMNEEKASLPKFGLLKNQSTRPNRPNCKSIKATT</sequence>
<organism evidence="2 3">
    <name type="scientific">Persicobacter diffluens</name>
    <dbReference type="NCBI Taxonomy" id="981"/>
    <lineage>
        <taxon>Bacteria</taxon>
        <taxon>Pseudomonadati</taxon>
        <taxon>Bacteroidota</taxon>
        <taxon>Cytophagia</taxon>
        <taxon>Cytophagales</taxon>
        <taxon>Persicobacteraceae</taxon>
        <taxon>Persicobacter</taxon>
    </lineage>
</organism>
<dbReference type="AlphaFoldDB" id="A0AAN4W271"/>
<evidence type="ECO:0000256" key="1">
    <source>
        <dbReference type="SAM" id="MobiDB-lite"/>
    </source>
</evidence>